<reference evidence="3" key="4">
    <citation type="journal article" date="2008" name="Nucleic Acids Res.">
        <title>The rice annotation project database (RAP-DB): 2008 update.</title>
        <authorList>
            <consortium name="The rice annotation project (RAP)"/>
        </authorList>
    </citation>
    <scope>GENOME REANNOTATION</scope>
    <source>
        <strain evidence="3">cv. Nipponbare</strain>
    </source>
</reference>
<evidence type="ECO:0000313" key="1">
    <source>
        <dbReference type="EMBL" id="BAD21679.1"/>
    </source>
</evidence>
<accession>Q6K5B1</accession>
<organism evidence="2 3">
    <name type="scientific">Oryza sativa subsp. japonica</name>
    <name type="common">Rice</name>
    <dbReference type="NCBI Taxonomy" id="39947"/>
    <lineage>
        <taxon>Eukaryota</taxon>
        <taxon>Viridiplantae</taxon>
        <taxon>Streptophyta</taxon>
        <taxon>Embryophyta</taxon>
        <taxon>Tracheophyta</taxon>
        <taxon>Spermatophyta</taxon>
        <taxon>Magnoliopsida</taxon>
        <taxon>Liliopsida</taxon>
        <taxon>Poales</taxon>
        <taxon>Poaceae</taxon>
        <taxon>BOP clade</taxon>
        <taxon>Oryzoideae</taxon>
        <taxon>Oryzeae</taxon>
        <taxon>Oryzinae</taxon>
        <taxon>Oryza</taxon>
        <taxon>Oryza sativa</taxon>
    </lineage>
</organism>
<dbReference type="EMBL" id="AP004123">
    <property type="protein sequence ID" value="BAD21679.1"/>
    <property type="molecule type" value="Genomic_DNA"/>
</dbReference>
<reference evidence="1" key="1">
    <citation type="submission" date="2001-08" db="EMBL/GenBank/DDBJ databases">
        <title>Oryza sativa nipponbare(GA3) genomic DNA, chromosome 2, BAC clone:OJ1654_A02.</title>
        <authorList>
            <person name="Sasaki T."/>
            <person name="Matsumoto T."/>
            <person name="Yamamoto K."/>
        </authorList>
    </citation>
    <scope>NUCLEOTIDE SEQUENCE</scope>
</reference>
<gene>
    <name evidence="1" type="ORF">OJ1654_A02.3</name>
    <name evidence="2" type="ORF">OSJNBa0073G17.43</name>
</gene>
<dbReference type="Proteomes" id="UP000000763">
    <property type="component" value="Chromosome 2"/>
</dbReference>
<reference evidence="3" key="3">
    <citation type="journal article" date="2005" name="Nature">
        <title>The map-based sequence of the rice genome.</title>
        <authorList>
            <consortium name="International rice genome sequencing project (IRGSP)"/>
            <person name="Matsumoto T."/>
            <person name="Wu J."/>
            <person name="Kanamori H."/>
            <person name="Katayose Y."/>
            <person name="Fujisawa M."/>
            <person name="Namiki N."/>
            <person name="Mizuno H."/>
            <person name="Yamamoto K."/>
            <person name="Antonio B.A."/>
            <person name="Baba T."/>
            <person name="Sakata K."/>
            <person name="Nagamura Y."/>
            <person name="Aoki H."/>
            <person name="Arikawa K."/>
            <person name="Arita K."/>
            <person name="Bito T."/>
            <person name="Chiden Y."/>
            <person name="Fujitsuka N."/>
            <person name="Fukunaka R."/>
            <person name="Hamada M."/>
            <person name="Harada C."/>
            <person name="Hayashi A."/>
            <person name="Hijishita S."/>
            <person name="Honda M."/>
            <person name="Hosokawa S."/>
            <person name="Ichikawa Y."/>
            <person name="Idonuma A."/>
            <person name="Iijima M."/>
            <person name="Ikeda M."/>
            <person name="Ikeno M."/>
            <person name="Ito K."/>
            <person name="Ito S."/>
            <person name="Ito T."/>
            <person name="Ito Y."/>
            <person name="Ito Y."/>
            <person name="Iwabuchi A."/>
            <person name="Kamiya K."/>
            <person name="Karasawa W."/>
            <person name="Kurita K."/>
            <person name="Katagiri S."/>
            <person name="Kikuta A."/>
            <person name="Kobayashi H."/>
            <person name="Kobayashi N."/>
            <person name="Machita K."/>
            <person name="Maehara T."/>
            <person name="Masukawa M."/>
            <person name="Mizubayashi T."/>
            <person name="Mukai Y."/>
            <person name="Nagasaki H."/>
            <person name="Nagata Y."/>
            <person name="Naito S."/>
            <person name="Nakashima M."/>
            <person name="Nakama Y."/>
            <person name="Nakamichi Y."/>
            <person name="Nakamura M."/>
            <person name="Meguro A."/>
            <person name="Negishi M."/>
            <person name="Ohta I."/>
            <person name="Ohta T."/>
            <person name="Okamoto M."/>
            <person name="Ono N."/>
            <person name="Saji S."/>
            <person name="Sakaguchi M."/>
            <person name="Sakai K."/>
            <person name="Shibata M."/>
            <person name="Shimokawa T."/>
            <person name="Song J."/>
            <person name="Takazaki Y."/>
            <person name="Terasawa K."/>
            <person name="Tsugane M."/>
            <person name="Tsuji K."/>
            <person name="Ueda S."/>
            <person name="Waki K."/>
            <person name="Yamagata H."/>
            <person name="Yamamoto M."/>
            <person name="Yamamoto S."/>
            <person name="Yamane H."/>
            <person name="Yoshiki S."/>
            <person name="Yoshihara R."/>
            <person name="Yukawa K."/>
            <person name="Zhong H."/>
            <person name="Yano M."/>
            <person name="Yuan Q."/>
            <person name="Ouyang S."/>
            <person name="Liu J."/>
            <person name="Jones K.M."/>
            <person name="Gansberger K."/>
            <person name="Moffat K."/>
            <person name="Hill J."/>
            <person name="Bera J."/>
            <person name="Fadrosh D."/>
            <person name="Jin S."/>
            <person name="Johri S."/>
            <person name="Kim M."/>
            <person name="Overton L."/>
            <person name="Reardon M."/>
            <person name="Tsitrin T."/>
            <person name="Vuong H."/>
            <person name="Weaver B."/>
            <person name="Ciecko A."/>
            <person name="Tallon L."/>
            <person name="Jackson J."/>
            <person name="Pai G."/>
            <person name="Aken S.V."/>
            <person name="Utterback T."/>
            <person name="Reidmuller S."/>
            <person name="Feldblyum T."/>
            <person name="Hsiao J."/>
            <person name="Zismann V."/>
            <person name="Iobst S."/>
            <person name="de Vazeille A.R."/>
            <person name="Buell C.R."/>
            <person name="Ying K."/>
            <person name="Li Y."/>
            <person name="Lu T."/>
            <person name="Huang Y."/>
            <person name="Zhao Q."/>
            <person name="Feng Q."/>
            <person name="Zhang L."/>
            <person name="Zhu J."/>
            <person name="Weng Q."/>
            <person name="Mu J."/>
            <person name="Lu Y."/>
            <person name="Fan D."/>
            <person name="Liu Y."/>
            <person name="Guan J."/>
            <person name="Zhang Y."/>
            <person name="Yu S."/>
            <person name="Liu X."/>
            <person name="Zhang Y."/>
            <person name="Hong G."/>
            <person name="Han B."/>
            <person name="Choisne N."/>
            <person name="Demange N."/>
            <person name="Orjeda G."/>
            <person name="Samain S."/>
            <person name="Cattolico L."/>
            <person name="Pelletier E."/>
            <person name="Couloux A."/>
            <person name="Segurens B."/>
            <person name="Wincker P."/>
            <person name="D'Hont A."/>
            <person name="Scarpelli C."/>
            <person name="Weissenbach J."/>
            <person name="Salanoubat M."/>
            <person name="Quetier F."/>
            <person name="Yu Y."/>
            <person name="Kim H.R."/>
            <person name="Rambo T."/>
            <person name="Currie J."/>
            <person name="Collura K."/>
            <person name="Luo M."/>
            <person name="Yang T."/>
            <person name="Ammiraju J.S.S."/>
            <person name="Engler F."/>
            <person name="Soderlund C."/>
            <person name="Wing R.A."/>
            <person name="Palmer L.E."/>
            <person name="de la Bastide M."/>
            <person name="Spiegel L."/>
            <person name="Nascimento L."/>
            <person name="Zutavern T."/>
            <person name="O'Shaughnessy A."/>
            <person name="Dike S."/>
            <person name="Dedhia N."/>
            <person name="Preston R."/>
            <person name="Balija V."/>
            <person name="McCombie W.R."/>
            <person name="Chow T."/>
            <person name="Chen H."/>
            <person name="Chung M."/>
            <person name="Chen C."/>
            <person name="Shaw J."/>
            <person name="Wu H."/>
            <person name="Hsiao K."/>
            <person name="Chao Y."/>
            <person name="Chu M."/>
            <person name="Cheng C."/>
            <person name="Hour A."/>
            <person name="Lee P."/>
            <person name="Lin S."/>
            <person name="Lin Y."/>
            <person name="Liou J."/>
            <person name="Liu S."/>
            <person name="Hsing Y."/>
            <person name="Raghuvanshi S."/>
            <person name="Mohanty A."/>
            <person name="Bharti A.K."/>
            <person name="Gaur A."/>
            <person name="Gupta V."/>
            <person name="Kumar D."/>
            <person name="Ravi V."/>
            <person name="Vij S."/>
            <person name="Kapur A."/>
            <person name="Khurana P."/>
            <person name="Khurana P."/>
            <person name="Khurana J.P."/>
            <person name="Tyagi A.K."/>
            <person name="Gaikwad K."/>
            <person name="Singh A."/>
            <person name="Dalal V."/>
            <person name="Srivastava S."/>
            <person name="Dixit A."/>
            <person name="Pal A.K."/>
            <person name="Ghazi I.A."/>
            <person name="Yadav M."/>
            <person name="Pandit A."/>
            <person name="Bhargava A."/>
            <person name="Sureshbabu K."/>
            <person name="Batra K."/>
            <person name="Sharma T.R."/>
            <person name="Mohapatra T."/>
            <person name="Singh N.K."/>
            <person name="Messing J."/>
            <person name="Nelson A.B."/>
            <person name="Fuks G."/>
            <person name="Kavchok S."/>
            <person name="Keizer G."/>
            <person name="Linton E."/>
            <person name="Llaca V."/>
            <person name="Song R."/>
            <person name="Tanyolac B."/>
            <person name="Young S."/>
            <person name="Ho-Il K."/>
            <person name="Hahn J.H."/>
            <person name="Sangsakoo G."/>
            <person name="Vanavichit A."/>
            <person name="de Mattos Luiz.A.T."/>
            <person name="Zimmer P.D."/>
            <person name="Malone G."/>
            <person name="Dellagostin O."/>
            <person name="de Oliveira A.C."/>
            <person name="Bevan M."/>
            <person name="Bancroft I."/>
            <person name="Minx P."/>
            <person name="Cordum H."/>
            <person name="Wilson R."/>
            <person name="Cheng Z."/>
            <person name="Jin W."/>
            <person name="Jiang J."/>
            <person name="Leong S.A."/>
            <person name="Iwama H."/>
            <person name="Gojobori T."/>
            <person name="Itoh T."/>
            <person name="Niimura Y."/>
            <person name="Fujii Y."/>
            <person name="Habara T."/>
            <person name="Sakai H."/>
            <person name="Sato Y."/>
            <person name="Wilson G."/>
            <person name="Kumar K."/>
            <person name="McCouch S."/>
            <person name="Juretic N."/>
            <person name="Hoen D."/>
            <person name="Wright S."/>
            <person name="Bruskiewich R."/>
            <person name="Bureau T."/>
            <person name="Miyao A."/>
            <person name="Hirochika H."/>
            <person name="Nishikawa T."/>
            <person name="Kadowaki K."/>
            <person name="Sugiura M."/>
            <person name="Burr B."/>
            <person name="Sasaki T."/>
        </authorList>
    </citation>
    <scope>NUCLEOTIDE SEQUENCE [LARGE SCALE GENOMIC DNA]</scope>
    <source>
        <strain evidence="3">cv. Nipponbare</strain>
    </source>
</reference>
<proteinExistence type="predicted"/>
<name>Q6K5B1_ORYSJ</name>
<evidence type="ECO:0000313" key="2">
    <source>
        <dbReference type="EMBL" id="BAD22191.1"/>
    </source>
</evidence>
<sequence length="84" mass="8969">MPHPSPLLFVKPVAASYPRIALFPIFGAIGSTTTGLRLLIGPFTFSVLLTGPTPAFDQMALVALPSPRCMPDPPPTTRLFLPSH</sequence>
<reference evidence="2" key="2">
    <citation type="submission" date="2002-06" db="EMBL/GenBank/DDBJ databases">
        <title>Oryza sativa nipponbare(GA3) genomic DNA, chromosome 2, BAC clone:OSJNBa0073G17.</title>
        <authorList>
            <person name="Sasaki T."/>
            <person name="Matsumoto T."/>
            <person name="Katayose Y."/>
        </authorList>
    </citation>
    <scope>NUCLEOTIDE SEQUENCE</scope>
</reference>
<evidence type="ECO:0000313" key="3">
    <source>
        <dbReference type="Proteomes" id="UP000000763"/>
    </source>
</evidence>
<protein>
    <submittedName>
        <fullName evidence="2">Uncharacterized protein</fullName>
    </submittedName>
</protein>
<dbReference type="AlphaFoldDB" id="Q6K5B1"/>
<dbReference type="EMBL" id="AP005414">
    <property type="protein sequence ID" value="BAD22191.1"/>
    <property type="molecule type" value="Genomic_DNA"/>
</dbReference>